<evidence type="ECO:0000313" key="7">
    <source>
        <dbReference type="Proteomes" id="UP000598120"/>
    </source>
</evidence>
<gene>
    <name evidence="6" type="ORF">GCM10011531_11770</name>
</gene>
<feature type="transmembrane region" description="Helical" evidence="4">
    <location>
        <begin position="148"/>
        <end position="165"/>
    </location>
</feature>
<dbReference type="AlphaFoldDB" id="A0A8J2XIQ8"/>
<reference evidence="6 7" key="1">
    <citation type="journal article" date="2014" name="Int. J. Syst. Evol. Microbiol.">
        <title>Complete genome sequence of Corynebacterium casei LMG S-19264T (=DSM 44701T), isolated from a smear-ripened cheese.</title>
        <authorList>
            <consortium name="US DOE Joint Genome Institute (JGI-PGF)"/>
            <person name="Walter F."/>
            <person name="Albersmeier A."/>
            <person name="Kalinowski J."/>
            <person name="Ruckert C."/>
        </authorList>
    </citation>
    <scope>NUCLEOTIDE SEQUENCE [LARGE SCALE GENOMIC DNA]</scope>
    <source>
        <strain evidence="6 7">CGMCC 1.15295</strain>
    </source>
</reference>
<feature type="transmembrane region" description="Helical" evidence="4">
    <location>
        <begin position="116"/>
        <end position="141"/>
    </location>
</feature>
<keyword evidence="7" id="KW-1185">Reference proteome</keyword>
<dbReference type="InterPro" id="IPR018060">
    <property type="entry name" value="HTH_AraC"/>
</dbReference>
<dbReference type="PRINTS" id="PR00032">
    <property type="entry name" value="HTHARAC"/>
</dbReference>
<evidence type="ECO:0000259" key="5">
    <source>
        <dbReference type="PROSITE" id="PS01124"/>
    </source>
</evidence>
<evidence type="ECO:0000256" key="1">
    <source>
        <dbReference type="ARBA" id="ARBA00023015"/>
    </source>
</evidence>
<dbReference type="Pfam" id="PF12833">
    <property type="entry name" value="HTH_18"/>
    <property type="match status" value="1"/>
</dbReference>
<accession>A0A8J2XIQ8</accession>
<dbReference type="SUPFAM" id="SSF46689">
    <property type="entry name" value="Homeodomain-like"/>
    <property type="match status" value="1"/>
</dbReference>
<keyword evidence="1" id="KW-0805">Transcription regulation</keyword>
<protein>
    <submittedName>
        <fullName evidence="6">Transcriptional regulator</fullName>
    </submittedName>
</protein>
<sequence length="346" mass="40986">MIKTLQIIALFQGLFVLVVLFANRKEYKKMTFRLIFGALVSIILYIIGDDENNLFFEGVDLFLFDSSLFITFLFLFFRYYNNGKESFAKLDYLFFIPNLIYFIIELIEINSQSENFIVEIIEVLIEFTFFAYLCILFYSIITTKRKHWILYFVIPISILFGFASINDFLLAFGYDAFEIFNDQNFNTYLLLIIAFLFYFISLTLMNKKMNDILPKIKKDKYNNSNLNQEAIAQYKTDLINSMVNDKMYLNPKLSIHDLSKRNNIPRQYISEVLNEYMNTSFQDFVNEYRVEEFINRLKNNQDNQFTLLAIALDVGFNSKSSFNAIFKKFKGLTPTEYNKTILKNNK</sequence>
<keyword evidence="4" id="KW-0812">Transmembrane</keyword>
<feature type="transmembrane region" description="Helical" evidence="4">
    <location>
        <begin position="30"/>
        <end position="47"/>
    </location>
</feature>
<dbReference type="RefSeq" id="WP_188605379.1">
    <property type="nucleotide sequence ID" value="NZ_BMIC01000001.1"/>
</dbReference>
<dbReference type="Proteomes" id="UP000598120">
    <property type="component" value="Unassembled WGS sequence"/>
</dbReference>
<dbReference type="SMART" id="SM00342">
    <property type="entry name" value="HTH_ARAC"/>
    <property type="match status" value="1"/>
</dbReference>
<keyword evidence="3" id="KW-0804">Transcription</keyword>
<dbReference type="Gene3D" id="1.10.10.60">
    <property type="entry name" value="Homeodomain-like"/>
    <property type="match status" value="2"/>
</dbReference>
<feature type="transmembrane region" description="Helical" evidence="4">
    <location>
        <begin position="185"/>
        <end position="205"/>
    </location>
</feature>
<dbReference type="GO" id="GO:0003700">
    <property type="term" value="F:DNA-binding transcription factor activity"/>
    <property type="evidence" value="ECO:0007669"/>
    <property type="project" value="InterPro"/>
</dbReference>
<proteinExistence type="predicted"/>
<feature type="transmembrane region" description="Helical" evidence="4">
    <location>
        <begin position="6"/>
        <end position="23"/>
    </location>
</feature>
<evidence type="ECO:0000256" key="3">
    <source>
        <dbReference type="ARBA" id="ARBA00023163"/>
    </source>
</evidence>
<comment type="caution">
    <text evidence="6">The sequence shown here is derived from an EMBL/GenBank/DDBJ whole genome shotgun (WGS) entry which is preliminary data.</text>
</comment>
<organism evidence="6 7">
    <name type="scientific">Aquaticitalea lipolytica</name>
    <dbReference type="NCBI Taxonomy" id="1247562"/>
    <lineage>
        <taxon>Bacteria</taxon>
        <taxon>Pseudomonadati</taxon>
        <taxon>Bacteroidota</taxon>
        <taxon>Flavobacteriia</taxon>
        <taxon>Flavobacteriales</taxon>
        <taxon>Flavobacteriaceae</taxon>
        <taxon>Aquaticitalea</taxon>
    </lineage>
</organism>
<dbReference type="PANTHER" id="PTHR43280:SF29">
    <property type="entry name" value="ARAC-FAMILY TRANSCRIPTIONAL REGULATOR"/>
    <property type="match status" value="1"/>
</dbReference>
<dbReference type="PANTHER" id="PTHR43280">
    <property type="entry name" value="ARAC-FAMILY TRANSCRIPTIONAL REGULATOR"/>
    <property type="match status" value="1"/>
</dbReference>
<keyword evidence="2" id="KW-0238">DNA-binding</keyword>
<feature type="domain" description="HTH araC/xylS-type" evidence="5">
    <location>
        <begin position="237"/>
        <end position="340"/>
    </location>
</feature>
<evidence type="ECO:0000256" key="4">
    <source>
        <dbReference type="SAM" id="Phobius"/>
    </source>
</evidence>
<keyword evidence="4" id="KW-0472">Membrane</keyword>
<feature type="transmembrane region" description="Helical" evidence="4">
    <location>
        <begin position="59"/>
        <end position="80"/>
    </location>
</feature>
<feature type="transmembrane region" description="Helical" evidence="4">
    <location>
        <begin position="92"/>
        <end position="110"/>
    </location>
</feature>
<dbReference type="GO" id="GO:0043565">
    <property type="term" value="F:sequence-specific DNA binding"/>
    <property type="evidence" value="ECO:0007669"/>
    <property type="project" value="InterPro"/>
</dbReference>
<evidence type="ECO:0000313" key="6">
    <source>
        <dbReference type="EMBL" id="GFZ82789.1"/>
    </source>
</evidence>
<keyword evidence="4" id="KW-1133">Transmembrane helix</keyword>
<name>A0A8J2XIQ8_9FLAO</name>
<dbReference type="EMBL" id="BMIC01000001">
    <property type="protein sequence ID" value="GFZ82789.1"/>
    <property type="molecule type" value="Genomic_DNA"/>
</dbReference>
<evidence type="ECO:0000256" key="2">
    <source>
        <dbReference type="ARBA" id="ARBA00023125"/>
    </source>
</evidence>
<dbReference type="PROSITE" id="PS01124">
    <property type="entry name" value="HTH_ARAC_FAMILY_2"/>
    <property type="match status" value="1"/>
</dbReference>
<dbReference type="InterPro" id="IPR020449">
    <property type="entry name" value="Tscrpt_reg_AraC-type_HTH"/>
</dbReference>
<dbReference type="InterPro" id="IPR009057">
    <property type="entry name" value="Homeodomain-like_sf"/>
</dbReference>